<accession>F9WMR4</accession>
<keyword evidence="1" id="KW-0732">Signal</keyword>
<evidence type="ECO:0000313" key="3">
    <source>
        <dbReference type="Proteomes" id="UP000009027"/>
    </source>
</evidence>
<reference evidence="2 3" key="1">
    <citation type="journal article" date="2012" name="Proc. Natl. Acad. Sci. U.S.A.">
        <title>Antigenic diversity is generated by distinct evolutionary mechanisms in African trypanosome species.</title>
        <authorList>
            <person name="Jackson A.P."/>
            <person name="Berry A."/>
            <person name="Aslett M."/>
            <person name="Allison H.C."/>
            <person name="Burton P."/>
            <person name="Vavrova-Anderson J."/>
            <person name="Brown R."/>
            <person name="Browne H."/>
            <person name="Corton N."/>
            <person name="Hauser H."/>
            <person name="Gamble J."/>
            <person name="Gilderthorp R."/>
            <person name="Marcello L."/>
            <person name="McQuillan J."/>
            <person name="Otto T.D."/>
            <person name="Quail M.A."/>
            <person name="Sanders M.J."/>
            <person name="van Tonder A."/>
            <person name="Ginger M.L."/>
            <person name="Field M.C."/>
            <person name="Barry J.D."/>
            <person name="Hertz-Fowler C."/>
            <person name="Berriman M."/>
        </authorList>
    </citation>
    <scope>NUCLEOTIDE SEQUENCE</scope>
    <source>
        <strain evidence="2 3">Y486</strain>
    </source>
</reference>
<feature type="signal peptide" evidence="1">
    <location>
        <begin position="1"/>
        <end position="24"/>
    </location>
</feature>
<dbReference type="Proteomes" id="UP000009027">
    <property type="component" value="Unassembled WGS sequence"/>
</dbReference>
<sequence>MAVLRVALLLACCSLCAFAAGREAESENTTMDPLQNVSKSFSALDTKPCATALLCLWLELAQLPRKRMIERIDTVFKQFGGLVNVSAERAMLEEDDTFTNSLEAREVVRGMRSKLETAEQLTKQLESGKTQLLAMLEKGDAVVGNLNDALLSVSIPAGVSASTSDQVVSIPNVKQMIKNMSNFTLGEQIANSTTTLIMQQWWNENTSSLVSNLQALINKSSGICGVKLALEKKKWQLCRPIKCYSDVIGLASLEKDHLTKYMQTISDIDGLDGRDRNVSASLAKLLRNGNSSSIINATARDMVLLRDVKTQLQMAKAIYVATAQWERETVRLSGCTDLWRQLLTFVGWR</sequence>
<feature type="chain" id="PRO_5003395204" evidence="1">
    <location>
        <begin position="25"/>
        <end position="349"/>
    </location>
</feature>
<evidence type="ECO:0000313" key="2">
    <source>
        <dbReference type="EMBL" id="CCD18826.1"/>
    </source>
</evidence>
<name>F9WMR4_TRYVY</name>
<keyword evidence="3" id="KW-1185">Reference proteome</keyword>
<organism evidence="2 3">
    <name type="scientific">Trypanosoma vivax (strain Y486)</name>
    <dbReference type="NCBI Taxonomy" id="1055687"/>
    <lineage>
        <taxon>Eukaryota</taxon>
        <taxon>Discoba</taxon>
        <taxon>Euglenozoa</taxon>
        <taxon>Kinetoplastea</taxon>
        <taxon>Metakinetoplastina</taxon>
        <taxon>Trypanosomatida</taxon>
        <taxon>Trypanosomatidae</taxon>
        <taxon>Trypanosoma</taxon>
        <taxon>Duttonella</taxon>
    </lineage>
</organism>
<dbReference type="EMBL" id="CAEX01001996">
    <property type="protein sequence ID" value="CCD18826.1"/>
    <property type="molecule type" value="Genomic_DNA"/>
</dbReference>
<dbReference type="AlphaFoldDB" id="F9WMR4"/>
<evidence type="ECO:0000256" key="1">
    <source>
        <dbReference type="SAM" id="SignalP"/>
    </source>
</evidence>
<proteinExistence type="predicted"/>
<dbReference type="VEuPathDB" id="TriTrypDB:TvY486_0015280"/>
<gene>
    <name evidence="2" type="ORF">TvY486_0015280</name>
</gene>
<protein>
    <submittedName>
        <fullName evidence="2">Uncharacterized protein</fullName>
    </submittedName>
</protein>